<dbReference type="SUPFAM" id="SSF49562">
    <property type="entry name" value="C2 domain (Calcium/lipid-binding domain, CaLB)"/>
    <property type="match status" value="1"/>
</dbReference>
<gene>
    <name evidence="2" type="ORF">OsJ_10161</name>
</gene>
<sequence>MRPLAQVVGNTGHRHKSFSFQLGEFLQSLKKGGTKSKSSITHHPTVAKAWYLAVFDEDKLKQDKRLGIAKLPLNDLEMESVQEINLQLLSSLDTTKVKDKKDRGVLTIKVSSCPHGGASWVLGTRDAKVFDADRRDNTQVLYHPFTKAEALEALELEKKTVEERRKTKEETAAVSGAADAASGVTSTG</sequence>
<reference evidence="2" key="2">
    <citation type="submission" date="2008-12" db="EMBL/GenBank/DDBJ databases">
        <title>Improved gene annotation of the rice (Oryza sativa) genomes.</title>
        <authorList>
            <person name="Wang J."/>
            <person name="Li R."/>
            <person name="Fan W."/>
            <person name="Huang Q."/>
            <person name="Zhang J."/>
            <person name="Zhou Y."/>
            <person name="Hu Y."/>
            <person name="Zi S."/>
            <person name="Li J."/>
            <person name="Ni P."/>
            <person name="Zheng H."/>
            <person name="Zhang Y."/>
            <person name="Zhao M."/>
            <person name="Hao Q."/>
            <person name="McDermott J."/>
            <person name="Samudrala R."/>
            <person name="Kristiansen K."/>
            <person name="Wong G.K.-S."/>
        </authorList>
    </citation>
    <scope>NUCLEOTIDE SEQUENCE</scope>
</reference>
<dbReference type="InterPro" id="IPR035892">
    <property type="entry name" value="C2_domain_sf"/>
</dbReference>
<dbReference type="Proteomes" id="UP000007752">
    <property type="component" value="Chromosome 3"/>
</dbReference>
<evidence type="ECO:0000256" key="1">
    <source>
        <dbReference type="SAM" id="MobiDB-lite"/>
    </source>
</evidence>
<dbReference type="EMBL" id="CM000140">
    <property type="protein sequence ID" value="EEE58709.1"/>
    <property type="molecule type" value="Genomic_DNA"/>
</dbReference>
<dbReference type="GO" id="GO:0008289">
    <property type="term" value="F:lipid binding"/>
    <property type="evidence" value="ECO:0007669"/>
    <property type="project" value="InterPro"/>
</dbReference>
<dbReference type="PANTHER" id="PTHR10774:SF174">
    <property type="entry name" value="OS03G0251600 PROTEIN"/>
    <property type="match status" value="1"/>
</dbReference>
<feature type="compositionally biased region" description="Basic and acidic residues" evidence="1">
    <location>
        <begin position="162"/>
        <end position="171"/>
    </location>
</feature>
<name>B9F6T6_ORYSJ</name>
<reference evidence="2" key="1">
    <citation type="journal article" date="2005" name="PLoS Biol.">
        <title>The genomes of Oryza sativa: a history of duplications.</title>
        <authorList>
            <person name="Yu J."/>
            <person name="Wang J."/>
            <person name="Lin W."/>
            <person name="Li S."/>
            <person name="Li H."/>
            <person name="Zhou J."/>
            <person name="Ni P."/>
            <person name="Dong W."/>
            <person name="Hu S."/>
            <person name="Zeng C."/>
            <person name="Zhang J."/>
            <person name="Zhang Y."/>
            <person name="Li R."/>
            <person name="Xu Z."/>
            <person name="Li S."/>
            <person name="Li X."/>
            <person name="Zheng H."/>
            <person name="Cong L."/>
            <person name="Lin L."/>
            <person name="Yin J."/>
            <person name="Geng J."/>
            <person name="Li G."/>
            <person name="Shi J."/>
            <person name="Liu J."/>
            <person name="Lv H."/>
            <person name="Li J."/>
            <person name="Wang J."/>
            <person name="Deng Y."/>
            <person name="Ran L."/>
            <person name="Shi X."/>
            <person name="Wang X."/>
            <person name="Wu Q."/>
            <person name="Li C."/>
            <person name="Ren X."/>
            <person name="Wang J."/>
            <person name="Wang X."/>
            <person name="Li D."/>
            <person name="Liu D."/>
            <person name="Zhang X."/>
            <person name="Ji Z."/>
            <person name="Zhao W."/>
            <person name="Sun Y."/>
            <person name="Zhang Z."/>
            <person name="Bao J."/>
            <person name="Han Y."/>
            <person name="Dong L."/>
            <person name="Ji J."/>
            <person name="Chen P."/>
            <person name="Wu S."/>
            <person name="Liu J."/>
            <person name="Xiao Y."/>
            <person name="Bu D."/>
            <person name="Tan J."/>
            <person name="Yang L."/>
            <person name="Ye C."/>
            <person name="Zhang J."/>
            <person name="Xu J."/>
            <person name="Zhou Y."/>
            <person name="Yu Y."/>
            <person name="Zhang B."/>
            <person name="Zhuang S."/>
            <person name="Wei H."/>
            <person name="Liu B."/>
            <person name="Lei M."/>
            <person name="Yu H."/>
            <person name="Li Y."/>
            <person name="Xu H."/>
            <person name="Wei S."/>
            <person name="He X."/>
            <person name="Fang L."/>
            <person name="Zhang Z."/>
            <person name="Zhang Y."/>
            <person name="Huang X."/>
            <person name="Su Z."/>
            <person name="Tong W."/>
            <person name="Li J."/>
            <person name="Tong Z."/>
            <person name="Li S."/>
            <person name="Ye J."/>
            <person name="Wang L."/>
            <person name="Fang L."/>
            <person name="Lei T."/>
            <person name="Chen C."/>
            <person name="Chen H."/>
            <person name="Xu Z."/>
            <person name="Li H."/>
            <person name="Huang H."/>
            <person name="Zhang F."/>
            <person name="Xu H."/>
            <person name="Li N."/>
            <person name="Zhao C."/>
            <person name="Li S."/>
            <person name="Dong L."/>
            <person name="Huang Y."/>
            <person name="Li L."/>
            <person name="Xi Y."/>
            <person name="Qi Q."/>
            <person name="Li W."/>
            <person name="Zhang B."/>
            <person name="Hu W."/>
            <person name="Zhang Y."/>
            <person name="Tian X."/>
            <person name="Jiao Y."/>
            <person name="Liang X."/>
            <person name="Jin J."/>
            <person name="Gao L."/>
            <person name="Zheng W."/>
            <person name="Hao B."/>
            <person name="Liu S."/>
            <person name="Wang W."/>
            <person name="Yuan L."/>
            <person name="Cao M."/>
            <person name="McDermott J."/>
            <person name="Samudrala R."/>
            <person name="Wang J."/>
            <person name="Wong G.K."/>
            <person name="Yang H."/>
        </authorList>
    </citation>
    <scope>NUCLEOTIDE SEQUENCE [LARGE SCALE GENOMIC DNA]</scope>
</reference>
<dbReference type="PANTHER" id="PTHR10774">
    <property type="entry name" value="EXTENDED SYNAPTOTAGMIN-RELATED"/>
    <property type="match status" value="1"/>
</dbReference>
<dbReference type="AlphaFoldDB" id="B9F6T6"/>
<feature type="compositionally biased region" description="Low complexity" evidence="1">
    <location>
        <begin position="172"/>
        <end position="188"/>
    </location>
</feature>
<dbReference type="InterPro" id="IPR045050">
    <property type="entry name" value="Synaptotagmin_plant"/>
</dbReference>
<dbReference type="Gene3D" id="2.60.40.150">
    <property type="entry name" value="C2 domain"/>
    <property type="match status" value="1"/>
</dbReference>
<accession>B9F6T6</accession>
<feature type="region of interest" description="Disordered" evidence="1">
    <location>
        <begin position="162"/>
        <end position="188"/>
    </location>
</feature>
<evidence type="ECO:0000313" key="2">
    <source>
        <dbReference type="EMBL" id="EEE58709.1"/>
    </source>
</evidence>
<organism evidence="2">
    <name type="scientific">Oryza sativa subsp. japonica</name>
    <name type="common">Rice</name>
    <dbReference type="NCBI Taxonomy" id="39947"/>
    <lineage>
        <taxon>Eukaryota</taxon>
        <taxon>Viridiplantae</taxon>
        <taxon>Streptophyta</taxon>
        <taxon>Embryophyta</taxon>
        <taxon>Tracheophyta</taxon>
        <taxon>Spermatophyta</taxon>
        <taxon>Magnoliopsida</taxon>
        <taxon>Liliopsida</taxon>
        <taxon>Poales</taxon>
        <taxon>Poaceae</taxon>
        <taxon>BOP clade</taxon>
        <taxon>Oryzoideae</taxon>
        <taxon>Oryzeae</taxon>
        <taxon>Oryzinae</taxon>
        <taxon>Oryza</taxon>
        <taxon>Oryza sativa</taxon>
    </lineage>
</organism>
<protein>
    <submittedName>
        <fullName evidence="2">Uncharacterized protein</fullName>
    </submittedName>
</protein>
<proteinExistence type="predicted"/>